<dbReference type="InterPro" id="IPR000835">
    <property type="entry name" value="HTH_MarR-typ"/>
</dbReference>
<keyword evidence="6" id="KW-1185">Reference proteome</keyword>
<name>Q9K6B4_HALH5</name>
<evidence type="ECO:0000313" key="5">
    <source>
        <dbReference type="EMBL" id="BAB07534.1"/>
    </source>
</evidence>
<keyword evidence="3" id="KW-0804">Transcription</keyword>
<dbReference type="InterPro" id="IPR036388">
    <property type="entry name" value="WH-like_DNA-bd_sf"/>
</dbReference>
<keyword evidence="2" id="KW-0238">DNA-binding</keyword>
<proteinExistence type="predicted"/>
<keyword evidence="1" id="KW-0805">Transcription regulation</keyword>
<accession>Q9K6B4</accession>
<dbReference type="SMART" id="SM00347">
    <property type="entry name" value="HTH_MARR"/>
    <property type="match status" value="1"/>
</dbReference>
<evidence type="ECO:0000256" key="1">
    <source>
        <dbReference type="ARBA" id="ARBA00023015"/>
    </source>
</evidence>
<evidence type="ECO:0000313" key="6">
    <source>
        <dbReference type="Proteomes" id="UP000001258"/>
    </source>
</evidence>
<evidence type="ECO:0000256" key="2">
    <source>
        <dbReference type="ARBA" id="ARBA00023125"/>
    </source>
</evidence>
<dbReference type="GO" id="GO:0003677">
    <property type="term" value="F:DNA binding"/>
    <property type="evidence" value="ECO:0007669"/>
    <property type="project" value="UniProtKB-KW"/>
</dbReference>
<dbReference type="eggNOG" id="COG1846">
    <property type="taxonomic scope" value="Bacteria"/>
</dbReference>
<dbReference type="OrthoDB" id="2355600at2"/>
<reference evidence="5 6" key="1">
    <citation type="journal article" date="2000" name="Nucleic Acids Res.">
        <title>Complete genome sequence of the alkaliphilic bacterium Bacillus halodurans and genomic sequence comparison with Bacillus subtilis.</title>
        <authorList>
            <person name="Takami H."/>
            <person name="Nakasone K."/>
            <person name="Takaki Y."/>
            <person name="Maeno G."/>
            <person name="Sasaki R."/>
            <person name="Masui N."/>
            <person name="Fuji F."/>
            <person name="Hirama C."/>
            <person name="Nakamura Y."/>
            <person name="Ogasawara N."/>
            <person name="Kuhara S."/>
            <person name="Horikoshi K."/>
        </authorList>
    </citation>
    <scope>NUCLEOTIDE SEQUENCE [LARGE SCALE GENOMIC DNA]</scope>
    <source>
        <strain evidence="6">ATCC BAA-125 / DSM 18197 / FERM 7344 / JCM 9153 / C-125</strain>
    </source>
</reference>
<dbReference type="SUPFAM" id="SSF46785">
    <property type="entry name" value="Winged helix' DNA-binding domain"/>
    <property type="match status" value="1"/>
</dbReference>
<dbReference type="STRING" id="272558.gene:10729728"/>
<dbReference type="EMBL" id="BA000004">
    <property type="protein sequence ID" value="BAB07534.1"/>
    <property type="molecule type" value="Genomic_DNA"/>
</dbReference>
<dbReference type="Proteomes" id="UP000001258">
    <property type="component" value="Chromosome"/>
</dbReference>
<evidence type="ECO:0000256" key="3">
    <source>
        <dbReference type="ARBA" id="ARBA00023163"/>
    </source>
</evidence>
<gene>
    <name evidence="5" type="ordered locus">BH3815</name>
</gene>
<dbReference type="PANTHER" id="PTHR42756:SF1">
    <property type="entry name" value="TRANSCRIPTIONAL REPRESSOR OF EMRAB OPERON"/>
    <property type="match status" value="1"/>
</dbReference>
<dbReference type="KEGG" id="bha:BH3815"/>
<dbReference type="Pfam" id="PF12802">
    <property type="entry name" value="MarR_2"/>
    <property type="match status" value="1"/>
</dbReference>
<sequence>MEDYRQLLRDLQFTLDDISRLFAQELAMVENLPLNKRQFRILLHIIFRENVTTSEIAVHFGITKSAVSQALSVLEQHQFIIRSINEENRRENRLELGPQGELIKQKIEEAETVLIERYISKLPFQDIVHVKNVLEQFRDIILDFNQRGAKHK</sequence>
<dbReference type="HOGENOM" id="CLU_083287_27_6_9"/>
<dbReference type="RefSeq" id="WP_010899940.1">
    <property type="nucleotide sequence ID" value="NC_002570.2"/>
</dbReference>
<dbReference type="Gene3D" id="1.10.10.10">
    <property type="entry name" value="Winged helix-like DNA-binding domain superfamily/Winged helix DNA-binding domain"/>
    <property type="match status" value="1"/>
</dbReference>
<organism evidence="5 6">
    <name type="scientific">Halalkalibacterium halodurans (strain ATCC BAA-125 / DSM 18197 / FERM 7344 / JCM 9153 / C-125)</name>
    <name type="common">Bacillus halodurans</name>
    <dbReference type="NCBI Taxonomy" id="272558"/>
    <lineage>
        <taxon>Bacteria</taxon>
        <taxon>Bacillati</taxon>
        <taxon>Bacillota</taxon>
        <taxon>Bacilli</taxon>
        <taxon>Bacillales</taxon>
        <taxon>Bacillaceae</taxon>
        <taxon>Halalkalibacterium (ex Joshi et al. 2022)</taxon>
    </lineage>
</organism>
<dbReference type="PANTHER" id="PTHR42756">
    <property type="entry name" value="TRANSCRIPTIONAL REGULATOR, MARR"/>
    <property type="match status" value="1"/>
</dbReference>
<dbReference type="PROSITE" id="PS50995">
    <property type="entry name" value="HTH_MARR_2"/>
    <property type="match status" value="1"/>
</dbReference>
<dbReference type="GO" id="GO:0003700">
    <property type="term" value="F:DNA-binding transcription factor activity"/>
    <property type="evidence" value="ECO:0007669"/>
    <property type="project" value="InterPro"/>
</dbReference>
<dbReference type="InterPro" id="IPR036390">
    <property type="entry name" value="WH_DNA-bd_sf"/>
</dbReference>
<dbReference type="PIR" id="G84126">
    <property type="entry name" value="G84126"/>
</dbReference>
<feature type="domain" description="HTH marR-type" evidence="4">
    <location>
        <begin position="1"/>
        <end position="139"/>
    </location>
</feature>
<evidence type="ECO:0000259" key="4">
    <source>
        <dbReference type="PROSITE" id="PS50995"/>
    </source>
</evidence>
<protein>
    <submittedName>
        <fullName evidence="5">Transcriptional regulator</fullName>
    </submittedName>
</protein>
<dbReference type="AlphaFoldDB" id="Q9K6B4"/>